<dbReference type="InterPro" id="IPR014729">
    <property type="entry name" value="Rossmann-like_a/b/a_fold"/>
</dbReference>
<keyword evidence="2" id="KW-1185">Reference proteome</keyword>
<dbReference type="PANTHER" id="PTHR47382">
    <property type="entry name" value="U-BOX DOMAIN-CONTAINING PROTEIN 52-LIKE"/>
    <property type="match status" value="1"/>
</dbReference>
<dbReference type="SUPFAM" id="SSF52402">
    <property type="entry name" value="Adenine nucleotide alpha hydrolases-like"/>
    <property type="match status" value="1"/>
</dbReference>
<name>A0AAP0N749_LIQFO</name>
<accession>A0AAP0N749</accession>
<comment type="caution">
    <text evidence="1">The sequence shown here is derived from an EMBL/GenBank/DDBJ whole genome shotgun (WGS) entry which is preliminary data.</text>
</comment>
<reference evidence="1 2" key="1">
    <citation type="journal article" date="2024" name="Plant J.">
        <title>Genome sequences and population genomics reveal climatic adaptation and genomic divergence between two closely related sweetgum species.</title>
        <authorList>
            <person name="Xu W.Q."/>
            <person name="Ren C.Q."/>
            <person name="Zhang X.Y."/>
            <person name="Comes H.P."/>
            <person name="Liu X.H."/>
            <person name="Li Y.G."/>
            <person name="Kettle C.J."/>
            <person name="Jalonen R."/>
            <person name="Gaisberger H."/>
            <person name="Ma Y.Z."/>
            <person name="Qiu Y.X."/>
        </authorList>
    </citation>
    <scope>NUCLEOTIDE SEQUENCE [LARGE SCALE GENOMIC DNA]</scope>
    <source>
        <strain evidence="1">Hangzhou</strain>
    </source>
</reference>
<dbReference type="EMBL" id="JBBPBK010000016">
    <property type="protein sequence ID" value="KAK9267278.1"/>
    <property type="molecule type" value="Genomic_DNA"/>
</dbReference>
<dbReference type="Gene3D" id="3.40.50.620">
    <property type="entry name" value="HUPs"/>
    <property type="match status" value="1"/>
</dbReference>
<evidence type="ECO:0000313" key="1">
    <source>
        <dbReference type="EMBL" id="KAK9267278.1"/>
    </source>
</evidence>
<dbReference type="CDD" id="cd01989">
    <property type="entry name" value="USP_STK_Ubox_N"/>
    <property type="match status" value="1"/>
</dbReference>
<dbReference type="AlphaFoldDB" id="A0AAP0N749"/>
<sequence>MSTVFTENGHLHSDEGTTTATVGFQNQYYSSGGVSEIEEEDASELFEINHGEPLASIREEFEGSLFSVDIQNGDDMVYVAVGKSESSMDALVWAVKHAVNPSSLVYLIHVFPEVRHIPTPLGKLPKSQVSPEQVENYMAQERGKRRDLLQKFLNMCSASKVKVDTILIESDMVGKAMLDLIPILNIKRLVVGTTKSSVRKLRSRRGSGIADQILQMCTRLL</sequence>
<evidence type="ECO:0008006" key="3">
    <source>
        <dbReference type="Google" id="ProtNLM"/>
    </source>
</evidence>
<proteinExistence type="predicted"/>
<organism evidence="1 2">
    <name type="scientific">Liquidambar formosana</name>
    <name type="common">Formosan gum</name>
    <dbReference type="NCBI Taxonomy" id="63359"/>
    <lineage>
        <taxon>Eukaryota</taxon>
        <taxon>Viridiplantae</taxon>
        <taxon>Streptophyta</taxon>
        <taxon>Embryophyta</taxon>
        <taxon>Tracheophyta</taxon>
        <taxon>Spermatophyta</taxon>
        <taxon>Magnoliopsida</taxon>
        <taxon>eudicotyledons</taxon>
        <taxon>Gunneridae</taxon>
        <taxon>Pentapetalae</taxon>
        <taxon>Saxifragales</taxon>
        <taxon>Altingiaceae</taxon>
        <taxon>Liquidambar</taxon>
    </lineage>
</organism>
<evidence type="ECO:0000313" key="2">
    <source>
        <dbReference type="Proteomes" id="UP001415857"/>
    </source>
</evidence>
<dbReference type="PANTHER" id="PTHR47382:SF3">
    <property type="entry name" value="ADENINE NUCLEOTIDE ALPHA HYDROLASES-LIKE SUPERFAMILY PROTEIN"/>
    <property type="match status" value="1"/>
</dbReference>
<dbReference type="Proteomes" id="UP001415857">
    <property type="component" value="Unassembled WGS sequence"/>
</dbReference>
<protein>
    <recommendedName>
        <fullName evidence="3">UspA domain-containing protein</fullName>
    </recommendedName>
</protein>
<gene>
    <name evidence="1" type="ORF">L1049_009701</name>
</gene>